<dbReference type="Proteomes" id="UP000505210">
    <property type="component" value="Chromosome"/>
</dbReference>
<dbReference type="AlphaFoldDB" id="A0A6M8BNZ0"/>
<evidence type="ECO:0000313" key="2">
    <source>
        <dbReference type="Proteomes" id="UP000505210"/>
    </source>
</evidence>
<organism evidence="1 2">
    <name type="scientific">Thermoleptolyngbya sichuanensis A183</name>
    <dbReference type="NCBI Taxonomy" id="2737172"/>
    <lineage>
        <taxon>Bacteria</taxon>
        <taxon>Bacillati</taxon>
        <taxon>Cyanobacteriota</taxon>
        <taxon>Cyanophyceae</taxon>
        <taxon>Oculatellales</taxon>
        <taxon>Oculatellaceae</taxon>
        <taxon>Thermoleptolyngbya</taxon>
        <taxon>Thermoleptolyngbya sichuanensis</taxon>
    </lineage>
</organism>
<protein>
    <submittedName>
        <fullName evidence="1">Uncharacterized protein</fullName>
    </submittedName>
</protein>
<keyword evidence="2" id="KW-1185">Reference proteome</keyword>
<name>A0A6M8BNZ0_9CYAN</name>
<sequence>MVKVKTVQFRAQVPQDIDFLIRAIAPFKNAGKDWTLSDIAVEALTEWLQKPENRELVEAHNILEGLERRGLTSNIF</sequence>
<evidence type="ECO:0000313" key="1">
    <source>
        <dbReference type="EMBL" id="QKD84035.1"/>
    </source>
</evidence>
<dbReference type="EMBL" id="CP053661">
    <property type="protein sequence ID" value="QKD84035.1"/>
    <property type="molecule type" value="Genomic_DNA"/>
</dbReference>
<gene>
    <name evidence="1" type="ORF">HPC62_19265</name>
</gene>
<proteinExistence type="predicted"/>
<accession>A0A6M8BNZ0</accession>
<dbReference type="RefSeq" id="WP_068514778.1">
    <property type="nucleotide sequence ID" value="NZ_CP053661.1"/>
</dbReference>
<reference evidence="1 2" key="1">
    <citation type="submission" date="2020-05" db="EMBL/GenBank/DDBJ databases">
        <title>Complete genome sequence of of a novel Thermoleptolyngbya strain isolated from hot springs of Ganzi, Sichuan China.</title>
        <authorList>
            <person name="Tang J."/>
            <person name="Daroch M."/>
            <person name="Li L."/>
            <person name="Waleron K."/>
            <person name="Waleron M."/>
            <person name="Waleron M."/>
        </authorList>
    </citation>
    <scope>NUCLEOTIDE SEQUENCE [LARGE SCALE GENOMIC DNA]</scope>
    <source>
        <strain evidence="1 2">PKUAC-SCTA183</strain>
    </source>
</reference>
<dbReference type="KEGG" id="theu:HPC62_19265"/>